<dbReference type="Proteomes" id="UP000494245">
    <property type="component" value="Unassembled WGS sequence"/>
</dbReference>
<evidence type="ECO:0000313" key="2">
    <source>
        <dbReference type="EMBL" id="GFK94510.1"/>
    </source>
</evidence>
<dbReference type="RefSeq" id="WP_173084658.1">
    <property type="nucleotide sequence ID" value="NZ_BLTE01000010.1"/>
</dbReference>
<evidence type="ECO:0000313" key="3">
    <source>
        <dbReference type="Proteomes" id="UP000494245"/>
    </source>
</evidence>
<organism evidence="2 3">
    <name type="scientific">Fundidesulfovibrio magnetotacticus</name>
    <dbReference type="NCBI Taxonomy" id="2730080"/>
    <lineage>
        <taxon>Bacteria</taxon>
        <taxon>Pseudomonadati</taxon>
        <taxon>Thermodesulfobacteriota</taxon>
        <taxon>Desulfovibrionia</taxon>
        <taxon>Desulfovibrionales</taxon>
        <taxon>Desulfovibrionaceae</taxon>
        <taxon>Fundidesulfovibrio</taxon>
    </lineage>
</organism>
<dbReference type="InterPro" id="IPR029058">
    <property type="entry name" value="AB_hydrolase_fold"/>
</dbReference>
<sequence>MARQVIILHGWSDSSKSFKALAKFLDEHGFTPHAVHLGDYISMDDEVRVEDVSRRMRDVIRQRQDEGTIDASFDMIVHSTGGLVARQWIADLAGLGLPCPLKRLVMLAPANFGSALAVKGKSLLGRILKGGGNWFQTGKAMLDALELASPYQWKLASQDLFVPAGKSDAPSPYGDEGVWPFVVVGSHPYSDLLRKIVNENGSDGTVRVCAANLNARGMTIDFSSDPENPEVTPWTLRNPELRMPLAVLLDRDHGSITRPDTKGVNAGDPNLLGELILQALRCGDLNEYSAIGQQWDAITEGTGRLAGDKNSNKDSRAFYHQYFQVVVRAVDDQGNDIEDFFLEFGGADKNDRLTGIFHTEVLEKVSPNQTNPALRCLYVDRNDLFELYYDQIKDPTNKVLTLTVSAAPPGPNVAYLNQGQGRIKVHSEHVDVRDNLGELRMRRNTTHFLKLVIPRTPKDDVFKLRVAP</sequence>
<evidence type="ECO:0000259" key="1">
    <source>
        <dbReference type="Pfam" id="PF12697"/>
    </source>
</evidence>
<proteinExistence type="predicted"/>
<reference evidence="2 3" key="1">
    <citation type="submission" date="2020-04" db="EMBL/GenBank/DDBJ databases">
        <authorList>
            <consortium name="Desulfovibrio sp. FSS-1 genome sequencing consortium"/>
            <person name="Shimoshige H."/>
            <person name="Kobayashi H."/>
            <person name="Maekawa T."/>
        </authorList>
    </citation>
    <scope>NUCLEOTIDE SEQUENCE [LARGE SCALE GENOMIC DNA]</scope>
    <source>
        <strain evidence="2 3">SIID29052-01</strain>
    </source>
</reference>
<dbReference type="SUPFAM" id="SSF53474">
    <property type="entry name" value="alpha/beta-Hydrolases"/>
    <property type="match status" value="1"/>
</dbReference>
<accession>A0A6V8LU80</accession>
<feature type="domain" description="AB hydrolase-1" evidence="1">
    <location>
        <begin position="5"/>
        <end position="185"/>
    </location>
</feature>
<dbReference type="PANTHER" id="PTHR37946:SF1">
    <property type="entry name" value="SLL1969 PROTEIN"/>
    <property type="match status" value="1"/>
</dbReference>
<dbReference type="Gene3D" id="3.40.50.1820">
    <property type="entry name" value="alpha/beta hydrolase"/>
    <property type="match status" value="1"/>
</dbReference>
<name>A0A6V8LU80_9BACT</name>
<dbReference type="InterPro" id="IPR000073">
    <property type="entry name" value="AB_hydrolase_1"/>
</dbReference>
<comment type="caution">
    <text evidence="2">The sequence shown here is derived from an EMBL/GenBank/DDBJ whole genome shotgun (WGS) entry which is preliminary data.</text>
</comment>
<dbReference type="Pfam" id="PF12697">
    <property type="entry name" value="Abhydrolase_6"/>
    <property type="match status" value="1"/>
</dbReference>
<keyword evidence="3" id="KW-1185">Reference proteome</keyword>
<dbReference type="EMBL" id="BLTE01000010">
    <property type="protein sequence ID" value="GFK94510.1"/>
    <property type="molecule type" value="Genomic_DNA"/>
</dbReference>
<gene>
    <name evidence="2" type="ORF">NNJEOMEG_02356</name>
</gene>
<dbReference type="AlphaFoldDB" id="A0A6V8LU80"/>
<reference evidence="2 3" key="2">
    <citation type="submission" date="2020-05" db="EMBL/GenBank/DDBJ databases">
        <title>Draft genome sequence of Desulfovibrio sp. strainFSS-1.</title>
        <authorList>
            <person name="Shimoshige H."/>
            <person name="Kobayashi H."/>
            <person name="Maekawa T."/>
        </authorList>
    </citation>
    <scope>NUCLEOTIDE SEQUENCE [LARGE SCALE GENOMIC DNA]</scope>
    <source>
        <strain evidence="2 3">SIID29052-01</strain>
    </source>
</reference>
<protein>
    <recommendedName>
        <fullName evidence="1">AB hydrolase-1 domain-containing protein</fullName>
    </recommendedName>
</protein>
<dbReference type="PANTHER" id="PTHR37946">
    <property type="entry name" value="SLL1969 PROTEIN"/>
    <property type="match status" value="1"/>
</dbReference>